<dbReference type="EMBL" id="JAVRET010000260">
    <property type="protein sequence ID" value="MDT0413844.1"/>
    <property type="molecule type" value="Genomic_DNA"/>
</dbReference>
<dbReference type="GO" id="GO:0051301">
    <property type="term" value="P:cell division"/>
    <property type="evidence" value="ECO:0007669"/>
    <property type="project" value="UniProtKB-KW"/>
</dbReference>
<gene>
    <name evidence="1" type="primary">sepIVA</name>
    <name evidence="1" type="ORF">RM698_33140</name>
</gene>
<keyword evidence="1" id="KW-0131">Cell cycle</keyword>
<organism evidence="1 2">
    <name type="scientific">Streptomyces evansiae</name>
    <dbReference type="NCBI Taxonomy" id="3075535"/>
    <lineage>
        <taxon>Bacteria</taxon>
        <taxon>Bacillati</taxon>
        <taxon>Actinomycetota</taxon>
        <taxon>Actinomycetes</taxon>
        <taxon>Kitasatosporales</taxon>
        <taxon>Streptomycetaceae</taxon>
        <taxon>Streptomyces</taxon>
    </lineage>
</organism>
<protein>
    <submittedName>
        <fullName evidence="1">Cell division protein SepIVA</fullName>
    </submittedName>
</protein>
<evidence type="ECO:0000313" key="2">
    <source>
        <dbReference type="Proteomes" id="UP001183610"/>
    </source>
</evidence>
<sequence>MYRVFEALDELGAIVEEARGVPMTAGCVVPRGDVLELIDDIKDAIPGELDDAQDVLDARDSLLREA</sequence>
<reference evidence="2" key="1">
    <citation type="submission" date="2023-07" db="EMBL/GenBank/DDBJ databases">
        <title>30 novel species of actinomycetes from the DSMZ collection.</title>
        <authorList>
            <person name="Nouioui I."/>
        </authorList>
    </citation>
    <scope>NUCLEOTIDE SEQUENCE [LARGE SCALE GENOMIC DNA]</scope>
    <source>
        <strain evidence="2">DSM 41979</strain>
    </source>
</reference>
<feature type="non-terminal residue" evidence="1">
    <location>
        <position position="66"/>
    </location>
</feature>
<name>A0ABU2RAX5_9ACTN</name>
<evidence type="ECO:0000313" key="1">
    <source>
        <dbReference type="EMBL" id="MDT0413844.1"/>
    </source>
</evidence>
<keyword evidence="1" id="KW-0132">Cell division</keyword>
<comment type="caution">
    <text evidence="1">The sequence shown here is derived from an EMBL/GenBank/DDBJ whole genome shotgun (WGS) entry which is preliminary data.</text>
</comment>
<dbReference type="Proteomes" id="UP001183610">
    <property type="component" value="Unassembled WGS sequence"/>
</dbReference>
<accession>A0ABU2RAX5</accession>
<proteinExistence type="predicted"/>
<keyword evidence="2" id="KW-1185">Reference proteome</keyword>